<dbReference type="Gene3D" id="1.10.10.1770">
    <property type="entry name" value="Gun4-like"/>
    <property type="match status" value="1"/>
</dbReference>
<sequence>MFKCPVCQQEYLLSLPEFCSVCHWNLQSGLSELTKIDQDSVRLEWAKQQWQQFQLLKQKLKEKHSNEENYPLNSASNLSNLANLTRRLDRIETQLQNATVERTNLHNQLEWVLHYLELLNPERVSNTISRLESWLEGSVEETSLMSEVGMDYQPLSELLAAGDWKSSDQYTWQILLYLARQEPDSWLRVEDIETFPCVDLKTIDYLWNYYSNGLFGLGVQQQILNSLAGDYPAFCDAVGWREGENWKYYDELTFNPNAPVGHLPVIVWRQRACYGIGSGTAAENLALFLNRFVDCQNC</sequence>
<dbReference type="Gene3D" id="1.25.40.620">
    <property type="match status" value="1"/>
</dbReference>
<keyword evidence="1" id="KW-0175">Coiled coil</keyword>
<dbReference type="RefSeq" id="WP_023066176.1">
    <property type="nucleotide sequence ID" value="NZ_AUZM01000019.1"/>
</dbReference>
<dbReference type="EMBL" id="AUZM01000019">
    <property type="protein sequence ID" value="ERT07698.1"/>
    <property type="molecule type" value="Genomic_DNA"/>
</dbReference>
<dbReference type="OrthoDB" id="7915178at2"/>
<gene>
    <name evidence="3" type="ORF">M595_2318</name>
</gene>
<evidence type="ECO:0000313" key="3">
    <source>
        <dbReference type="EMBL" id="ERT07698.1"/>
    </source>
</evidence>
<evidence type="ECO:0000313" key="4">
    <source>
        <dbReference type="Proteomes" id="UP000017127"/>
    </source>
</evidence>
<name>U7QIH7_9CYAN</name>
<proteinExistence type="predicted"/>
<comment type="caution">
    <text evidence="3">The sequence shown here is derived from an EMBL/GenBank/DDBJ whole genome shotgun (WGS) entry which is preliminary data.</text>
</comment>
<dbReference type="CDD" id="cd16383">
    <property type="entry name" value="GUN4"/>
    <property type="match status" value="1"/>
</dbReference>
<organism evidence="3 4">
    <name type="scientific">Lyngbya aestuarii BL J</name>
    <dbReference type="NCBI Taxonomy" id="1348334"/>
    <lineage>
        <taxon>Bacteria</taxon>
        <taxon>Bacillati</taxon>
        <taxon>Cyanobacteriota</taxon>
        <taxon>Cyanophyceae</taxon>
        <taxon>Oscillatoriophycideae</taxon>
        <taxon>Oscillatoriales</taxon>
        <taxon>Microcoleaceae</taxon>
        <taxon>Lyngbya</taxon>
    </lineage>
</organism>
<dbReference type="InterPro" id="IPR037215">
    <property type="entry name" value="GUN4-like_sf"/>
</dbReference>
<dbReference type="GO" id="GO:0046906">
    <property type="term" value="F:tetrapyrrole binding"/>
    <property type="evidence" value="ECO:0007669"/>
    <property type="project" value="TreeGrafter"/>
</dbReference>
<accession>U7QIH7</accession>
<reference evidence="3 4" key="1">
    <citation type="journal article" date="2013" name="Front. Microbiol.">
        <title>Comparative genomic analyses of the cyanobacterium, Lyngbya aestuarii BL J, a powerful hydrogen producer.</title>
        <authorList>
            <person name="Kothari A."/>
            <person name="Vaughn M."/>
            <person name="Garcia-Pichel F."/>
        </authorList>
    </citation>
    <scope>NUCLEOTIDE SEQUENCE [LARGE SCALE GENOMIC DNA]</scope>
    <source>
        <strain evidence="3 4">BL J</strain>
    </source>
</reference>
<keyword evidence="4" id="KW-1185">Reference proteome</keyword>
<dbReference type="PANTHER" id="PTHR34800:SF1">
    <property type="entry name" value="TETRAPYRROLE-BINDING PROTEIN, CHLOROPLASTIC"/>
    <property type="match status" value="1"/>
</dbReference>
<dbReference type="PANTHER" id="PTHR34800">
    <property type="entry name" value="TETRAPYRROLE-BINDING PROTEIN, CHLOROPLASTIC"/>
    <property type="match status" value="1"/>
</dbReference>
<protein>
    <submittedName>
        <fullName evidence="3">GUN4-like family protein</fullName>
    </submittedName>
</protein>
<evidence type="ECO:0000259" key="2">
    <source>
        <dbReference type="Pfam" id="PF05419"/>
    </source>
</evidence>
<dbReference type="Pfam" id="PF05419">
    <property type="entry name" value="GUN4"/>
    <property type="match status" value="1"/>
</dbReference>
<feature type="domain" description="GUN4-like" evidence="2">
    <location>
        <begin position="146"/>
        <end position="266"/>
    </location>
</feature>
<dbReference type="InterPro" id="IPR008629">
    <property type="entry name" value="GUN4-like"/>
</dbReference>
<dbReference type="Proteomes" id="UP000017127">
    <property type="component" value="Unassembled WGS sequence"/>
</dbReference>
<feature type="coiled-coil region" evidence="1">
    <location>
        <begin position="81"/>
        <end position="108"/>
    </location>
</feature>
<dbReference type="AlphaFoldDB" id="U7QIH7"/>
<evidence type="ECO:0000256" key="1">
    <source>
        <dbReference type="SAM" id="Coils"/>
    </source>
</evidence>
<dbReference type="SUPFAM" id="SSF140869">
    <property type="entry name" value="GUN4-like"/>
    <property type="match status" value="1"/>
</dbReference>